<dbReference type="Proteomes" id="UP001208570">
    <property type="component" value="Unassembled WGS sequence"/>
</dbReference>
<feature type="compositionally biased region" description="Polar residues" evidence="1">
    <location>
        <begin position="566"/>
        <end position="594"/>
    </location>
</feature>
<evidence type="ECO:0000256" key="1">
    <source>
        <dbReference type="SAM" id="MobiDB-lite"/>
    </source>
</evidence>
<keyword evidence="3" id="KW-1185">Reference proteome</keyword>
<gene>
    <name evidence="2" type="ORF">LSH36_383g01030</name>
</gene>
<name>A0AAD9JDQ4_9ANNE</name>
<protein>
    <submittedName>
        <fullName evidence="2">Uncharacterized protein</fullName>
    </submittedName>
</protein>
<organism evidence="2 3">
    <name type="scientific">Paralvinella palmiformis</name>
    <dbReference type="NCBI Taxonomy" id="53620"/>
    <lineage>
        <taxon>Eukaryota</taxon>
        <taxon>Metazoa</taxon>
        <taxon>Spiralia</taxon>
        <taxon>Lophotrochozoa</taxon>
        <taxon>Annelida</taxon>
        <taxon>Polychaeta</taxon>
        <taxon>Sedentaria</taxon>
        <taxon>Canalipalpata</taxon>
        <taxon>Terebellida</taxon>
        <taxon>Terebelliformia</taxon>
        <taxon>Alvinellidae</taxon>
        <taxon>Paralvinella</taxon>
    </lineage>
</organism>
<dbReference type="EMBL" id="JAODUP010000383">
    <property type="protein sequence ID" value="KAK2150902.1"/>
    <property type="molecule type" value="Genomic_DNA"/>
</dbReference>
<dbReference type="AlphaFoldDB" id="A0AAD9JDQ4"/>
<feature type="region of interest" description="Disordered" evidence="1">
    <location>
        <begin position="566"/>
        <end position="628"/>
    </location>
</feature>
<feature type="compositionally biased region" description="Polar residues" evidence="1">
    <location>
        <begin position="428"/>
        <end position="440"/>
    </location>
</feature>
<feature type="region of interest" description="Disordered" evidence="1">
    <location>
        <begin position="260"/>
        <end position="303"/>
    </location>
</feature>
<feature type="compositionally biased region" description="Polar residues" evidence="1">
    <location>
        <begin position="63"/>
        <end position="88"/>
    </location>
</feature>
<evidence type="ECO:0000313" key="3">
    <source>
        <dbReference type="Proteomes" id="UP001208570"/>
    </source>
</evidence>
<evidence type="ECO:0000313" key="2">
    <source>
        <dbReference type="EMBL" id="KAK2150902.1"/>
    </source>
</evidence>
<feature type="region of interest" description="Disordered" evidence="1">
    <location>
        <begin position="25"/>
        <end position="134"/>
    </location>
</feature>
<reference evidence="2" key="1">
    <citation type="journal article" date="2023" name="Mol. Biol. Evol.">
        <title>Third-Generation Sequencing Reveals the Adaptive Role of the Epigenome in Three Deep-Sea Polychaetes.</title>
        <authorList>
            <person name="Perez M."/>
            <person name="Aroh O."/>
            <person name="Sun Y."/>
            <person name="Lan Y."/>
            <person name="Juniper S.K."/>
            <person name="Young C.R."/>
            <person name="Angers B."/>
            <person name="Qian P.Y."/>
        </authorList>
    </citation>
    <scope>NUCLEOTIDE SEQUENCE</scope>
    <source>
        <strain evidence="2">P08H-3</strain>
    </source>
</reference>
<feature type="compositionally biased region" description="Polar residues" evidence="1">
    <location>
        <begin position="106"/>
        <end position="116"/>
    </location>
</feature>
<comment type="caution">
    <text evidence="2">The sequence shown here is derived from an EMBL/GenBank/DDBJ whole genome shotgun (WGS) entry which is preliminary data.</text>
</comment>
<feature type="compositionally biased region" description="Polar residues" evidence="1">
    <location>
        <begin position="264"/>
        <end position="279"/>
    </location>
</feature>
<sequence>MPQGSTPEAVTCFKDDAVIDLNSLNQVMDPLSEGSSEMEDDAKTDDSRSDAPSLHLHPKEQQPSKSVENLISGTSGSRNITITLNPTTETKDGVMDIKSSMDDAQLSASGNYNGASDTDLEESSLRKGNSQSSCSLKISDICSLSVVQNDLAAIDQPVAGEEASVDVDCSTLNKTEGNHGAHNQSSSMDQQLIQTDVIMPPNSHNSGDGEELNEESEKFSNENKSLILTSLHTDHSDMLTRATGESPILFDSNPGQLDYVSVTGEDNASKPSDMGSVNSLKKESACLSRGSPAGHSSDKENTVSPLGECNILEKNYSDLSSPSLDGNDQKRCDIVKDTDDWGKSVTGRLSDGKKPLENKRLKLLDKVKLNRSDEGIKKVSSALRASLNKLGHQIASTPTPVMEIEVLSGSSDDENAEEVRALMKTKETTAGGNTQTCSTDNMRDSRSGKNCGVKALDSSLSVTFTAQIHSEYNNEAEKKTLSSPRRNDEVGDHEVKDGVTVEDQSNSPAGNSSHQKLPNAFTCEVEKVLPLPEQSEQKTDNNPTLIATITESTPVENCDDVVQTSAMPIPSHSNQKAAVQSSEQTNNYCHSNSALDDDEPAQVETVGNKPDTNGCRTSAYDGVDTKRPDVKDVLTSDKIDADGKSSENKNILICDDGSDSDDCVLITQVDMKRKRVLVKTEPTKPASLLSKLDLNSICSSVVSKVLEENHPSMPVNKLAQPPINITPGYRPVIPPVSLAGGKQPVTRLFPTTLRKLQPKPHSSFMPSDTSTPIKQRMAIPPGTANYRWRGATNGGNIPTVVTWTKYGPRLPSYGSQLARGLGRNGNPVLLPQEQSKANQAIVIKPSSTRGPVHNHPVASRKRHRNGVQSNDVIVLSDSD</sequence>
<feature type="region of interest" description="Disordered" evidence="1">
    <location>
        <begin position="842"/>
        <end position="879"/>
    </location>
</feature>
<proteinExistence type="predicted"/>
<feature type="compositionally biased region" description="Basic and acidic residues" evidence="1">
    <location>
        <begin position="89"/>
        <end position="101"/>
    </location>
</feature>
<feature type="compositionally biased region" description="Polar residues" evidence="1">
    <location>
        <begin position="764"/>
        <end position="773"/>
    </location>
</feature>
<accession>A0AAD9JDQ4</accession>
<feature type="region of interest" description="Disordered" evidence="1">
    <location>
        <begin position="756"/>
        <end position="777"/>
    </location>
</feature>
<feature type="region of interest" description="Disordered" evidence="1">
    <location>
        <begin position="425"/>
        <end position="450"/>
    </location>
</feature>